<dbReference type="SUPFAM" id="SSF46689">
    <property type="entry name" value="Homeodomain-like"/>
    <property type="match status" value="1"/>
</dbReference>
<keyword evidence="1 2" id="KW-0238">DNA-binding</keyword>
<dbReference type="GO" id="GO:0000976">
    <property type="term" value="F:transcription cis-regulatory region binding"/>
    <property type="evidence" value="ECO:0007669"/>
    <property type="project" value="TreeGrafter"/>
</dbReference>
<dbReference type="Proteomes" id="UP000431744">
    <property type="component" value="Unassembled WGS sequence"/>
</dbReference>
<comment type="caution">
    <text evidence="4">The sequence shown here is derived from an EMBL/GenBank/DDBJ whole genome shotgun (WGS) entry which is preliminary data.</text>
</comment>
<sequence>MAEAEQEIASAKRRLSRTDRHAQLLDVARQLLDERGTDEFSLGRLAARAGVSKPVAYDHFPDRSAVLVELYRDFEARQLHILTEALRNTDGGMLEVCSTVARAYLECWLTEGREMAGVVAALSGSPDLDKLRREAEHDYLRVCENALTPLIGPMNPVFLQAVTAAGDALARETVAGKIDADDAGRALAAVIVVIAQEARTVPREQAS</sequence>
<dbReference type="InterPro" id="IPR009057">
    <property type="entry name" value="Homeodomain-like_sf"/>
</dbReference>
<dbReference type="PROSITE" id="PS50977">
    <property type="entry name" value="HTH_TETR_2"/>
    <property type="match status" value="1"/>
</dbReference>
<dbReference type="GO" id="GO:0003700">
    <property type="term" value="F:DNA-binding transcription factor activity"/>
    <property type="evidence" value="ECO:0007669"/>
    <property type="project" value="TreeGrafter"/>
</dbReference>
<dbReference type="EMBL" id="WBJY01000004">
    <property type="protein sequence ID" value="KAB1646820.1"/>
    <property type="molecule type" value="Genomic_DNA"/>
</dbReference>
<evidence type="ECO:0000313" key="5">
    <source>
        <dbReference type="Proteomes" id="UP000431744"/>
    </source>
</evidence>
<dbReference type="Pfam" id="PF00440">
    <property type="entry name" value="TetR_N"/>
    <property type="match status" value="1"/>
</dbReference>
<evidence type="ECO:0000259" key="3">
    <source>
        <dbReference type="PROSITE" id="PS50977"/>
    </source>
</evidence>
<organism evidence="4 5">
    <name type="scientific">Pseudoclavibacter endophyticus</name>
    <dbReference type="NCBI Taxonomy" id="1778590"/>
    <lineage>
        <taxon>Bacteria</taxon>
        <taxon>Bacillati</taxon>
        <taxon>Actinomycetota</taxon>
        <taxon>Actinomycetes</taxon>
        <taxon>Micrococcales</taxon>
        <taxon>Microbacteriaceae</taxon>
        <taxon>Pseudoclavibacter</taxon>
    </lineage>
</organism>
<evidence type="ECO:0000313" key="4">
    <source>
        <dbReference type="EMBL" id="KAB1646820.1"/>
    </source>
</evidence>
<keyword evidence="5" id="KW-1185">Reference proteome</keyword>
<dbReference type="PANTHER" id="PTHR30055:SF223">
    <property type="entry name" value="HTH-TYPE TRANSCRIPTIONAL REGULATOR UIDR"/>
    <property type="match status" value="1"/>
</dbReference>
<evidence type="ECO:0000256" key="2">
    <source>
        <dbReference type="PROSITE-ProRule" id="PRU00335"/>
    </source>
</evidence>
<protein>
    <submittedName>
        <fullName evidence="4">TetR/AcrR family transcriptional regulator</fullName>
    </submittedName>
</protein>
<reference evidence="4 5" key="1">
    <citation type="submission" date="2019-09" db="EMBL/GenBank/DDBJ databases">
        <title>Phylogeny of genus Pseudoclavibacter and closely related genus.</title>
        <authorList>
            <person name="Li Y."/>
        </authorList>
    </citation>
    <scope>NUCLEOTIDE SEQUENCE [LARGE SCALE GENOMIC DNA]</scope>
    <source>
        <strain evidence="4 5">EGI 60007</strain>
    </source>
</reference>
<name>A0A6H9WM69_9MICO</name>
<gene>
    <name evidence="4" type="ORF">F8O04_13885</name>
</gene>
<dbReference type="OrthoDB" id="3784817at2"/>
<dbReference type="PRINTS" id="PR00455">
    <property type="entry name" value="HTHTETR"/>
</dbReference>
<dbReference type="AlphaFoldDB" id="A0A6H9WM69"/>
<dbReference type="RefSeq" id="WP_158029986.1">
    <property type="nucleotide sequence ID" value="NZ_BMHG01000002.1"/>
</dbReference>
<proteinExistence type="predicted"/>
<feature type="DNA-binding region" description="H-T-H motif" evidence="2">
    <location>
        <begin position="41"/>
        <end position="60"/>
    </location>
</feature>
<feature type="domain" description="HTH tetR-type" evidence="3">
    <location>
        <begin position="18"/>
        <end position="78"/>
    </location>
</feature>
<evidence type="ECO:0000256" key="1">
    <source>
        <dbReference type="ARBA" id="ARBA00023125"/>
    </source>
</evidence>
<dbReference type="Gene3D" id="1.10.357.10">
    <property type="entry name" value="Tetracycline Repressor, domain 2"/>
    <property type="match status" value="1"/>
</dbReference>
<dbReference type="InterPro" id="IPR001647">
    <property type="entry name" value="HTH_TetR"/>
</dbReference>
<dbReference type="PANTHER" id="PTHR30055">
    <property type="entry name" value="HTH-TYPE TRANSCRIPTIONAL REGULATOR RUTR"/>
    <property type="match status" value="1"/>
</dbReference>
<dbReference type="InterPro" id="IPR050109">
    <property type="entry name" value="HTH-type_TetR-like_transc_reg"/>
</dbReference>
<accession>A0A6H9WM69</accession>